<dbReference type="AlphaFoldDB" id="A0ABD0YSG8"/>
<accession>A0ABD0YSG8</accession>
<reference evidence="1 2" key="1">
    <citation type="submission" date="2024-07" db="EMBL/GenBank/DDBJ databases">
        <title>Chromosome-level genome assembly of the water stick insect Ranatra chinensis (Heteroptera: Nepidae).</title>
        <authorList>
            <person name="Liu X."/>
        </authorList>
    </citation>
    <scope>NUCLEOTIDE SEQUENCE [LARGE SCALE GENOMIC DNA]</scope>
    <source>
        <strain evidence="1">Cailab_2021Rc</strain>
        <tissue evidence="1">Muscle</tissue>
    </source>
</reference>
<name>A0ABD0YSG8_9HEMI</name>
<comment type="caution">
    <text evidence="1">The sequence shown here is derived from an EMBL/GenBank/DDBJ whole genome shotgun (WGS) entry which is preliminary data.</text>
</comment>
<gene>
    <name evidence="1" type="ORF">AAG570_008995</name>
</gene>
<evidence type="ECO:0000313" key="2">
    <source>
        <dbReference type="Proteomes" id="UP001558652"/>
    </source>
</evidence>
<proteinExistence type="predicted"/>
<evidence type="ECO:0000313" key="1">
    <source>
        <dbReference type="EMBL" id="KAL1138933.1"/>
    </source>
</evidence>
<dbReference type="Proteomes" id="UP001558652">
    <property type="component" value="Unassembled WGS sequence"/>
</dbReference>
<protein>
    <submittedName>
        <fullName evidence="1">Uncharacterized protein</fullName>
    </submittedName>
</protein>
<dbReference type="EMBL" id="JBFDAA010000003">
    <property type="protein sequence ID" value="KAL1138933.1"/>
    <property type="molecule type" value="Genomic_DNA"/>
</dbReference>
<organism evidence="1 2">
    <name type="scientific">Ranatra chinensis</name>
    <dbReference type="NCBI Taxonomy" id="642074"/>
    <lineage>
        <taxon>Eukaryota</taxon>
        <taxon>Metazoa</taxon>
        <taxon>Ecdysozoa</taxon>
        <taxon>Arthropoda</taxon>
        <taxon>Hexapoda</taxon>
        <taxon>Insecta</taxon>
        <taxon>Pterygota</taxon>
        <taxon>Neoptera</taxon>
        <taxon>Paraneoptera</taxon>
        <taxon>Hemiptera</taxon>
        <taxon>Heteroptera</taxon>
        <taxon>Panheteroptera</taxon>
        <taxon>Nepomorpha</taxon>
        <taxon>Nepidae</taxon>
        <taxon>Ranatrinae</taxon>
        <taxon>Ranatra</taxon>
    </lineage>
</organism>
<keyword evidence="2" id="KW-1185">Reference proteome</keyword>
<sequence length="104" mass="11349">MASKYRNVFYKNKNQETTEVGTCNLPPICDCMSCRPSDIRPRVDSPTFAWMLDCAGVEIHLRLSPPESGPSNPLGLAEPHFAVSRGKCTPRTRKASNGVAGLKA</sequence>